<evidence type="ECO:0000256" key="7">
    <source>
        <dbReference type="ARBA" id="ARBA00022989"/>
    </source>
</evidence>
<feature type="transmembrane region" description="Helical" evidence="9">
    <location>
        <begin position="2005"/>
        <end position="2026"/>
    </location>
</feature>
<feature type="domain" description="ABC transmembrane type-1" evidence="11">
    <location>
        <begin position="89"/>
        <end position="323"/>
    </location>
</feature>
<dbReference type="PROSITE" id="PS00211">
    <property type="entry name" value="ABC_TRANSPORTER_1"/>
    <property type="match status" value="4"/>
</dbReference>
<keyword evidence="6" id="KW-0067">ATP-binding</keyword>
<dbReference type="PANTHER" id="PTHR24223:SF448">
    <property type="entry name" value="FI20146P1-RELATED"/>
    <property type="match status" value="1"/>
</dbReference>
<evidence type="ECO:0000256" key="1">
    <source>
        <dbReference type="ARBA" id="ARBA00004141"/>
    </source>
</evidence>
<evidence type="ECO:0000256" key="3">
    <source>
        <dbReference type="ARBA" id="ARBA00022692"/>
    </source>
</evidence>
<feature type="transmembrane region" description="Helical" evidence="9">
    <location>
        <begin position="820"/>
        <end position="838"/>
    </location>
</feature>
<feature type="transmembrane region" description="Helical" evidence="9">
    <location>
        <begin position="115"/>
        <end position="138"/>
    </location>
</feature>
<dbReference type="InterPro" id="IPR027417">
    <property type="entry name" value="P-loop_NTPase"/>
</dbReference>
<dbReference type="FunFam" id="1.20.1560.10:FF:000017">
    <property type="entry name" value="Cystic fibrosis transmembrane conductance regulator"/>
    <property type="match status" value="1"/>
</dbReference>
<evidence type="ECO:0000256" key="4">
    <source>
        <dbReference type="ARBA" id="ARBA00022737"/>
    </source>
</evidence>
<proteinExistence type="predicted"/>
<gene>
    <name evidence="12" type="ORF">NQ315_004862</name>
</gene>
<evidence type="ECO:0000256" key="9">
    <source>
        <dbReference type="SAM" id="Phobius"/>
    </source>
</evidence>
<dbReference type="InterPro" id="IPR003439">
    <property type="entry name" value="ABC_transporter-like_ATP-bd"/>
</dbReference>
<feature type="transmembrane region" description="Helical" evidence="9">
    <location>
        <begin position="1903"/>
        <end position="1935"/>
    </location>
</feature>
<evidence type="ECO:0000313" key="13">
    <source>
        <dbReference type="Proteomes" id="UP001159042"/>
    </source>
</evidence>
<keyword evidence="8 9" id="KW-0472">Membrane</keyword>
<feature type="domain" description="ABC transmembrane type-1" evidence="11">
    <location>
        <begin position="784"/>
        <end position="961"/>
    </location>
</feature>
<reference evidence="12 13" key="1">
    <citation type="journal article" date="2023" name="Insect Mol. Biol.">
        <title>Genome sequencing provides insights into the evolution of gene families encoding plant cell wall-degrading enzymes in longhorned beetles.</title>
        <authorList>
            <person name="Shin N.R."/>
            <person name="Okamura Y."/>
            <person name="Kirsch R."/>
            <person name="Pauchet Y."/>
        </authorList>
    </citation>
    <scope>NUCLEOTIDE SEQUENCE [LARGE SCALE GENOMIC DNA]</scope>
    <source>
        <strain evidence="12">EAD_L_NR</strain>
    </source>
</reference>
<dbReference type="PROSITE" id="PS50893">
    <property type="entry name" value="ABC_TRANSPORTER_2"/>
    <property type="match status" value="4"/>
</dbReference>
<name>A0AAV8W239_9CUCU</name>
<dbReference type="FunFam" id="3.40.50.300:FF:000163">
    <property type="entry name" value="Multidrug resistance-associated protein member 4"/>
    <property type="match status" value="2"/>
</dbReference>
<dbReference type="InterPro" id="IPR003593">
    <property type="entry name" value="AAA+_ATPase"/>
</dbReference>
<dbReference type="GO" id="GO:0016020">
    <property type="term" value="C:membrane"/>
    <property type="evidence" value="ECO:0007669"/>
    <property type="project" value="UniProtKB-SubCell"/>
</dbReference>
<feature type="transmembrane region" description="Helical" evidence="9">
    <location>
        <begin position="217"/>
        <end position="235"/>
    </location>
</feature>
<dbReference type="GO" id="GO:0005524">
    <property type="term" value="F:ATP binding"/>
    <property type="evidence" value="ECO:0007669"/>
    <property type="project" value="UniProtKB-KW"/>
</dbReference>
<comment type="caution">
    <text evidence="12">The sequence shown here is derived from an EMBL/GenBank/DDBJ whole genome shotgun (WGS) entry which is preliminary data.</text>
</comment>
<dbReference type="FunFam" id="3.40.50.300:FF:000973">
    <property type="entry name" value="Multidrug resistance-associated protein 4"/>
    <property type="match status" value="2"/>
</dbReference>
<dbReference type="Proteomes" id="UP001159042">
    <property type="component" value="Unassembled WGS sequence"/>
</dbReference>
<dbReference type="SMART" id="SM00382">
    <property type="entry name" value="AAA"/>
    <property type="match status" value="4"/>
</dbReference>
<dbReference type="Pfam" id="PF00664">
    <property type="entry name" value="ABC_membrane"/>
    <property type="match status" value="4"/>
</dbReference>
<dbReference type="FunFam" id="1.20.1560.10:FF:000014">
    <property type="entry name" value="Multidrug resistance-associated protein member 4"/>
    <property type="match status" value="1"/>
</dbReference>
<keyword evidence="7 9" id="KW-1133">Transmembrane helix</keyword>
<keyword evidence="2" id="KW-0813">Transport</keyword>
<feature type="domain" description="ABC transporter" evidence="10">
    <location>
        <begin position="391"/>
        <end position="610"/>
    </location>
</feature>
<evidence type="ECO:0000256" key="8">
    <source>
        <dbReference type="ARBA" id="ARBA00023136"/>
    </source>
</evidence>
<organism evidence="12 13">
    <name type="scientific">Exocentrus adspersus</name>
    <dbReference type="NCBI Taxonomy" id="1586481"/>
    <lineage>
        <taxon>Eukaryota</taxon>
        <taxon>Metazoa</taxon>
        <taxon>Ecdysozoa</taxon>
        <taxon>Arthropoda</taxon>
        <taxon>Hexapoda</taxon>
        <taxon>Insecta</taxon>
        <taxon>Pterygota</taxon>
        <taxon>Neoptera</taxon>
        <taxon>Endopterygota</taxon>
        <taxon>Coleoptera</taxon>
        <taxon>Polyphaga</taxon>
        <taxon>Cucujiformia</taxon>
        <taxon>Chrysomeloidea</taxon>
        <taxon>Cerambycidae</taxon>
        <taxon>Lamiinae</taxon>
        <taxon>Acanthocinini</taxon>
        <taxon>Exocentrus</taxon>
    </lineage>
</organism>
<dbReference type="InterPro" id="IPR036640">
    <property type="entry name" value="ABC1_TM_sf"/>
</dbReference>
<feature type="transmembrane region" description="Helical" evidence="9">
    <location>
        <begin position="185"/>
        <end position="211"/>
    </location>
</feature>
<comment type="subcellular location">
    <subcellularLocation>
        <location evidence="1">Membrane</location>
        <topology evidence="1">Multi-pass membrane protein</topology>
    </subcellularLocation>
</comment>
<evidence type="ECO:0000313" key="12">
    <source>
        <dbReference type="EMBL" id="KAJ8920723.1"/>
    </source>
</evidence>
<dbReference type="Pfam" id="PF00005">
    <property type="entry name" value="ABC_tran"/>
    <property type="match status" value="4"/>
</dbReference>
<dbReference type="GO" id="GO:0140359">
    <property type="term" value="F:ABC-type transporter activity"/>
    <property type="evidence" value="ECO:0007669"/>
    <property type="project" value="InterPro"/>
</dbReference>
<feature type="domain" description="ABC transporter" evidence="10">
    <location>
        <begin position="1578"/>
        <end position="1800"/>
    </location>
</feature>
<dbReference type="InterPro" id="IPR011527">
    <property type="entry name" value="ABC1_TM_dom"/>
</dbReference>
<feature type="transmembrane region" description="Helical" evidence="9">
    <location>
        <begin position="1320"/>
        <end position="1342"/>
    </location>
</feature>
<dbReference type="Gene3D" id="3.40.50.300">
    <property type="entry name" value="P-loop containing nucleotide triphosphate hydrolases"/>
    <property type="match status" value="4"/>
</dbReference>
<accession>A0AAV8W239</accession>
<dbReference type="CDD" id="cd18579">
    <property type="entry name" value="ABC_6TM_ABCC_D1"/>
    <property type="match status" value="2"/>
</dbReference>
<dbReference type="SUPFAM" id="SSF90123">
    <property type="entry name" value="ABC transporter transmembrane region"/>
    <property type="match status" value="4"/>
</dbReference>
<feature type="transmembrane region" description="Helical" evidence="9">
    <location>
        <begin position="903"/>
        <end position="925"/>
    </location>
</feature>
<dbReference type="PROSITE" id="PS50929">
    <property type="entry name" value="ABC_TM1F"/>
    <property type="match status" value="4"/>
</dbReference>
<feature type="transmembrane region" description="Helical" evidence="9">
    <location>
        <begin position="1498"/>
        <end position="1519"/>
    </location>
</feature>
<feature type="transmembrane region" description="Helical" evidence="9">
    <location>
        <begin position="1375"/>
        <end position="1398"/>
    </location>
</feature>
<feature type="domain" description="ABC transporter" evidence="10">
    <location>
        <begin position="994"/>
        <end position="1222"/>
    </location>
</feature>
<evidence type="ECO:0000259" key="11">
    <source>
        <dbReference type="PROSITE" id="PS50929"/>
    </source>
</evidence>
<evidence type="ECO:0000259" key="10">
    <source>
        <dbReference type="PROSITE" id="PS50893"/>
    </source>
</evidence>
<dbReference type="EMBL" id="JANEYG010000013">
    <property type="protein sequence ID" value="KAJ8920723.1"/>
    <property type="molecule type" value="Genomic_DNA"/>
</dbReference>
<keyword evidence="3 9" id="KW-0812">Transmembrane</keyword>
<feature type="transmembrane region" description="Helical" evidence="9">
    <location>
        <begin position="299"/>
        <end position="323"/>
    </location>
</feature>
<dbReference type="CDD" id="cd18580">
    <property type="entry name" value="ABC_6TM_ABCC_D2"/>
    <property type="match status" value="2"/>
</dbReference>
<evidence type="ECO:0000256" key="6">
    <source>
        <dbReference type="ARBA" id="ARBA00022840"/>
    </source>
</evidence>
<keyword evidence="5" id="KW-0547">Nucleotide-binding</keyword>
<feature type="domain" description="ABC transmembrane type-1" evidence="11">
    <location>
        <begin position="1343"/>
        <end position="1532"/>
    </location>
</feature>
<dbReference type="SUPFAM" id="SSF52540">
    <property type="entry name" value="P-loop containing nucleoside triphosphate hydrolases"/>
    <property type="match status" value="4"/>
</dbReference>
<feature type="transmembrane region" description="Helical" evidence="9">
    <location>
        <begin position="667"/>
        <end position="687"/>
    </location>
</feature>
<keyword evidence="13" id="KW-1185">Reference proteome</keyword>
<feature type="domain" description="ABC transporter" evidence="10">
    <location>
        <begin position="2098"/>
        <end position="2331"/>
    </location>
</feature>
<dbReference type="InterPro" id="IPR017871">
    <property type="entry name" value="ABC_transporter-like_CS"/>
</dbReference>
<dbReference type="Gene3D" id="1.20.1560.10">
    <property type="entry name" value="ABC transporter type 1, transmembrane domain"/>
    <property type="match status" value="4"/>
</dbReference>
<dbReference type="PANTHER" id="PTHR24223">
    <property type="entry name" value="ATP-BINDING CASSETTE SUB-FAMILY C"/>
    <property type="match status" value="1"/>
</dbReference>
<protein>
    <recommendedName>
        <fullName evidence="14">Multidrug resistance-associated protein lethal(2)03659</fullName>
    </recommendedName>
</protein>
<evidence type="ECO:0000256" key="2">
    <source>
        <dbReference type="ARBA" id="ARBA00022448"/>
    </source>
</evidence>
<sequence>MDHCEREKRKTNPKQTANIFSKLTFAYTWGLFKKGYINSDLEDADLYEVMKQCNSKRCGDRIEKQWILEYKKDESPSIVRLLWARFGYSVLEPYAVSNLVSYFKPGQTKMTKYDAYYFGGLVMGLNVLHCFYIHNYIITVQELGIEIKTAFSSLIYRKALKLTPSALSEISLGNIVTLITKDVHCFFLAIWMINDTWIGIVQTCTICYLLYAKIGSVAFIGIAVLFSVIPLQIYIGKHVSQLRLRVGKKTDQRLQITQETLSTIKIIKMYTWERYFDQKVTAARIEEINKMLIAFYLKVMLVIMGILCSRLGFYVLVMSYIWMGYTTNTELVFYILSVFKDLRQTLGVIIPFGVGRAAELYSAVTRISKVITAEELPPKKGTDEPTLKPLIELKDAVVHIKKNRILKDITFRTDSGLTIVTGTVGSGKSSLLKTILQDYPLTSGHLVTHGRISYASQDPWLFPSSIRQNILFGETYDEKRYQEVVRVCALEYDFSLFDKRDETIVSDRGLNLSKGQQARVNLARAIYKESEIYLLDDSLTALDGHVQDYIFNECIKKYLKDKICILVSQTANHIQEADNVVIMDKSEIKEVGKPDEKIIADVNELVCKDDDLEKEVVEKADEENIDDEKGETTKLLETEQTTRQKVYGEVNKKGEVDFAVYKKYMKFGGGFIFMALNVFLFGGTQFVESYSDKLITKWVDLQQKVIDLEATAVTGNSTSYTFDQLNGTMTTINDTNHYMDQLNNTMKTITYTTQYIDQLNSTMETVTDINQYTDQLNSTMEAIDLNNIDEHLPFIFSECFRVAFSVSGIVLLMATVNWKFLFPSVIFFCILVIMRRFYLPTGRSLKRLEAATRSPMVGHLNASLEGLTTIRAYKAQNILIEEFDRHQDLFTSANHALACTTRAFGFMMDGLCSILIGLVVARFLFIDTGTSAGNVGLAITQVFMLAGHVQWGVRNWAELENLMTSVERLLEYTEVKQEPAGGASLENWPTEGAVTYENVTLTYSNNEKVLKNLNFTVDPKQKIGIVGRTGAGKSSIISSLFRLYEVEGRIIIDGVDIKTLSLKFLRKKIAIIPQDPVLFTGTIRTNVDPFNEFTDEEIWKVLDKLHLKDLMKTLDFEITDSGATFSSGQKQLMCLARALIRKTKIVVLDEATANMDHETDALLHDTIKENFSNCTVFTIAHRLHSILECDKVMVLDRGEIREFDDPVSLMENKDGIFYKMVEQAGLLNYLRNCWILVETALEKLNMERNQKHPRESSNVLSTIFFCWTIPIFKRGLHKELDEDDLYGPLKEHSSHELGDKLESIWKQETNRDSPSLTRSIWRVFGCKICCYGVILFMIEFGAKKSLKLSKSALAKTNSGKVINLMANDLGRFDNIFLSFHNIWAAPIQIILVMCLLYVMMGAYALTGIIFFVLSIPVQMTLGKKTSKYRLKTAVRTDERLQLINELINGIKVIKMYIWEKAFVATVDKARKLEMKQIKSTSMVRAINASMSMFLNRTALYFAVLAYVLAGNTPQAYYIFVVSSFYNVLRQPLVFHIPHAISTLAEASVSIKRLEEFLTLEEVRTSPNRVKEDERTKGIFLNEVSVRWGSSSENILSDIHFSARNKELVAIVGPVGSGKSTILQIILKELPVTKGTVDVSGTISYASQEPWLFTGSIRDNILFGQAMNLKRYQEVCRVCALETDFSLLPNGDGTLVGDRGATLSGGQKARINLARAVYKDVDIYLLDDPLSAVDMHVGEELYRNCISGFLKEKCVVLVTHQHQYLTNADRIYSVTENGGMEISSSTFEYKDSNHPINCNPKDISGENTVTTLPLSKDKAAVKESKESGAIQNKVYTEYIKSGASSTDYFLAYCNLFTKMLKSVVNTNMSFFYINPSGRILNRFSKDIGLIDEVLPVTILDAFQVLFNVISITALVAIVNPWMLIPTFVIFVIFYWIKKIYLASSQNLKRIEASARSPVYSHLADSIQGLTTVRALDAQEYLTHEFNTKQNMHSSAFYLFMACNKTFGFWLDFQCVIYVSVVIMTLLLTLDETAGGNVGLAITQSLALTGVLQWGIKQWSEMETQTTAVERVVEYAELQPEKDVNNIITIDSNWPSAGCVHFENVSLRYSLDNPLVLDSITVRIAAKEKIGIVGRTGAGKSSIVAALFRLVKTKGTILIDGINTKTIPLNVLRSKISIIPQEPILLQGSLRRNLDPFDEYKDDQLWAALKEVGLENAIQELPGGMFSRVYEGGVNFSVGQKQLLCIARALLRNNKILVLDEATSSVDQETDRLIQNLLRRKFNDCTVLTIAHRLRTVMDSDKVIVMDNGSIVEFDHPYNLLQNTNSKLFTLLSRTENSEFQESMKIAAENYTKRRDSGTENKTNNL</sequence>
<dbReference type="InterPro" id="IPR044746">
    <property type="entry name" value="ABCC_6TM_D1"/>
</dbReference>
<keyword evidence="4" id="KW-0677">Repeat</keyword>
<evidence type="ECO:0000256" key="5">
    <source>
        <dbReference type="ARBA" id="ARBA00022741"/>
    </source>
</evidence>
<dbReference type="CDD" id="cd03250">
    <property type="entry name" value="ABCC_MRP_domain1"/>
    <property type="match status" value="2"/>
</dbReference>
<dbReference type="GO" id="GO:0016887">
    <property type="term" value="F:ATP hydrolysis activity"/>
    <property type="evidence" value="ECO:0007669"/>
    <property type="project" value="InterPro"/>
</dbReference>
<feature type="domain" description="ABC transmembrane type-1" evidence="11">
    <location>
        <begin position="1853"/>
        <end position="2062"/>
    </location>
</feature>
<dbReference type="InterPro" id="IPR044726">
    <property type="entry name" value="ABCC_6TM_D2"/>
</dbReference>
<evidence type="ECO:0008006" key="14">
    <source>
        <dbReference type="Google" id="ProtNLM"/>
    </source>
</evidence>
<dbReference type="CDD" id="cd03244">
    <property type="entry name" value="ABCC_MRP_domain2"/>
    <property type="match status" value="2"/>
</dbReference>
<dbReference type="InterPro" id="IPR050173">
    <property type="entry name" value="ABC_transporter_C-like"/>
</dbReference>